<dbReference type="EMBL" id="JAGMUV010000005">
    <property type="protein sequence ID" value="KAH7157174.1"/>
    <property type="molecule type" value="Genomic_DNA"/>
</dbReference>
<dbReference type="GO" id="GO:0016787">
    <property type="term" value="F:hydrolase activity"/>
    <property type="evidence" value="ECO:0007669"/>
    <property type="project" value="UniProtKB-KW"/>
</dbReference>
<evidence type="ECO:0000313" key="6">
    <source>
        <dbReference type="EMBL" id="KAH7157174.1"/>
    </source>
</evidence>
<evidence type="ECO:0000256" key="1">
    <source>
        <dbReference type="ARBA" id="ARBA00043996"/>
    </source>
</evidence>
<dbReference type="SUPFAM" id="SSF53474">
    <property type="entry name" value="alpha/beta-Hydrolases"/>
    <property type="match status" value="1"/>
</dbReference>
<dbReference type="AlphaFoldDB" id="A0A9P9JEG5"/>
<feature type="region of interest" description="Disordered" evidence="4">
    <location>
        <begin position="357"/>
        <end position="378"/>
    </location>
</feature>
<dbReference type="InterPro" id="IPR051218">
    <property type="entry name" value="Sec_MonoDiacylglyc_Lipase"/>
</dbReference>
<dbReference type="Proteomes" id="UP000738349">
    <property type="component" value="Unassembled WGS sequence"/>
</dbReference>
<evidence type="ECO:0000313" key="7">
    <source>
        <dbReference type="Proteomes" id="UP000738349"/>
    </source>
</evidence>
<keyword evidence="6" id="KW-0378">Hydrolase</keyword>
<comment type="caution">
    <text evidence="6">The sequence shown here is derived from an EMBL/GenBank/DDBJ whole genome shotgun (WGS) entry which is preliminary data.</text>
</comment>
<comment type="catalytic activity">
    <reaction evidence="2">
        <text>a diacylglycerol + H2O = a monoacylglycerol + a fatty acid + H(+)</text>
        <dbReference type="Rhea" id="RHEA:32731"/>
        <dbReference type="ChEBI" id="CHEBI:15377"/>
        <dbReference type="ChEBI" id="CHEBI:15378"/>
        <dbReference type="ChEBI" id="CHEBI:17408"/>
        <dbReference type="ChEBI" id="CHEBI:18035"/>
        <dbReference type="ChEBI" id="CHEBI:28868"/>
    </reaction>
</comment>
<gene>
    <name evidence="6" type="ORF">EDB81DRAFT_757548</name>
</gene>
<dbReference type="OrthoDB" id="426718at2759"/>
<comment type="catalytic activity">
    <reaction evidence="3">
        <text>a monoacylglycerol + H2O = glycerol + a fatty acid + H(+)</text>
        <dbReference type="Rhea" id="RHEA:15245"/>
        <dbReference type="ChEBI" id="CHEBI:15377"/>
        <dbReference type="ChEBI" id="CHEBI:15378"/>
        <dbReference type="ChEBI" id="CHEBI:17408"/>
        <dbReference type="ChEBI" id="CHEBI:17754"/>
        <dbReference type="ChEBI" id="CHEBI:28868"/>
    </reaction>
</comment>
<sequence length="455" mass="49763">MRRLFHVPNSNTVASAPAATASAPIPSSGLTFIDNSQGASAAATELSTVLESALEQIDFSGDLNAQLKQLLHQLDNEASKYCNSKITDNDSCMDWKCSQAKAQLVSIAWKCAHGTYKSDNGIVDTSEYSVKSDHVAAPSLGGSVKAWTSTVVTPATELTTPSEFLPVLVIAIRGSASKMDHVVNANERPRAAGHFIDPSMTHGSEIFAHAGFLNSAEALDESVALRVQSYVHSEDGKKKHVMFTGHSAGGAVASLLFLRYLSEGKFNKAVSFSCINFGSPPSVSVPVDLARYYTSDEVPVVLSIINEFDLVSRADRPYIMTLANLIRSIYGKGPLPIHEEMPSITADTLDNSLVRPLRRKNTATTDTRDNSNKESRPVQGDVWPVPRLYYHHIGSRILFLMRLEKGDVQLRAVEAPSFVFEKLLFCRIAVHSGRRYSERVQLLKDGLFNYQTGWA</sequence>
<dbReference type="Pfam" id="PF01764">
    <property type="entry name" value="Lipase_3"/>
    <property type="match status" value="1"/>
</dbReference>
<evidence type="ECO:0000256" key="2">
    <source>
        <dbReference type="ARBA" id="ARBA00047591"/>
    </source>
</evidence>
<feature type="domain" description="Fungal lipase-type" evidence="5">
    <location>
        <begin position="169"/>
        <end position="314"/>
    </location>
</feature>
<accession>A0A9P9JEG5</accession>
<name>A0A9P9JEG5_9HYPO</name>
<dbReference type="InterPro" id="IPR002921">
    <property type="entry name" value="Fungal_lipase-type"/>
</dbReference>
<evidence type="ECO:0000259" key="5">
    <source>
        <dbReference type="Pfam" id="PF01764"/>
    </source>
</evidence>
<feature type="compositionally biased region" description="Basic and acidic residues" evidence="4">
    <location>
        <begin position="366"/>
        <end position="376"/>
    </location>
</feature>
<reference evidence="6" key="1">
    <citation type="journal article" date="2021" name="Nat. Commun.">
        <title>Genetic determinants of endophytism in the Arabidopsis root mycobiome.</title>
        <authorList>
            <person name="Mesny F."/>
            <person name="Miyauchi S."/>
            <person name="Thiergart T."/>
            <person name="Pickel B."/>
            <person name="Atanasova L."/>
            <person name="Karlsson M."/>
            <person name="Huettel B."/>
            <person name="Barry K.W."/>
            <person name="Haridas S."/>
            <person name="Chen C."/>
            <person name="Bauer D."/>
            <person name="Andreopoulos W."/>
            <person name="Pangilinan J."/>
            <person name="LaButti K."/>
            <person name="Riley R."/>
            <person name="Lipzen A."/>
            <person name="Clum A."/>
            <person name="Drula E."/>
            <person name="Henrissat B."/>
            <person name="Kohler A."/>
            <person name="Grigoriev I.V."/>
            <person name="Martin F.M."/>
            <person name="Hacquard S."/>
        </authorList>
    </citation>
    <scope>NUCLEOTIDE SEQUENCE</scope>
    <source>
        <strain evidence="6">MPI-CAGE-AT-0147</strain>
    </source>
</reference>
<dbReference type="GO" id="GO:0006629">
    <property type="term" value="P:lipid metabolic process"/>
    <property type="evidence" value="ECO:0007669"/>
    <property type="project" value="InterPro"/>
</dbReference>
<dbReference type="Gene3D" id="3.40.50.1820">
    <property type="entry name" value="alpha/beta hydrolase"/>
    <property type="match status" value="1"/>
</dbReference>
<protein>
    <submittedName>
        <fullName evidence="6">Alpha/Beta hydrolase protein</fullName>
    </submittedName>
</protein>
<evidence type="ECO:0000256" key="3">
    <source>
        <dbReference type="ARBA" id="ARBA00048461"/>
    </source>
</evidence>
<keyword evidence="7" id="KW-1185">Reference proteome</keyword>
<evidence type="ECO:0000256" key="4">
    <source>
        <dbReference type="SAM" id="MobiDB-lite"/>
    </source>
</evidence>
<organism evidence="6 7">
    <name type="scientific">Dactylonectria macrodidyma</name>
    <dbReference type="NCBI Taxonomy" id="307937"/>
    <lineage>
        <taxon>Eukaryota</taxon>
        <taxon>Fungi</taxon>
        <taxon>Dikarya</taxon>
        <taxon>Ascomycota</taxon>
        <taxon>Pezizomycotina</taxon>
        <taxon>Sordariomycetes</taxon>
        <taxon>Hypocreomycetidae</taxon>
        <taxon>Hypocreales</taxon>
        <taxon>Nectriaceae</taxon>
        <taxon>Dactylonectria</taxon>
    </lineage>
</organism>
<proteinExistence type="inferred from homology"/>
<comment type="similarity">
    <text evidence="1">Belongs to the AB hydrolase superfamily. Lipase family. Class 3 subfamily.</text>
</comment>
<dbReference type="InterPro" id="IPR029058">
    <property type="entry name" value="AB_hydrolase_fold"/>
</dbReference>
<dbReference type="PANTHER" id="PTHR45856">
    <property type="entry name" value="ALPHA/BETA-HYDROLASES SUPERFAMILY PROTEIN"/>
    <property type="match status" value="1"/>
</dbReference>
<dbReference type="PANTHER" id="PTHR45856:SF11">
    <property type="entry name" value="FUNGAL LIPASE-LIKE DOMAIN-CONTAINING PROTEIN"/>
    <property type="match status" value="1"/>
</dbReference>